<accession>X1DUC1</accession>
<dbReference type="Pfam" id="PF13620">
    <property type="entry name" value="CarboxypepD_reg"/>
    <property type="match status" value="1"/>
</dbReference>
<name>X1DUC1_9ZZZZ</name>
<gene>
    <name evidence="2" type="ORF">S03H2_02321</name>
</gene>
<protein>
    <recommendedName>
        <fullName evidence="3">SD-repeat containing protein B domain-containing protein</fullName>
    </recommendedName>
</protein>
<evidence type="ECO:0000313" key="2">
    <source>
        <dbReference type="EMBL" id="GAH24631.1"/>
    </source>
</evidence>
<feature type="compositionally biased region" description="Polar residues" evidence="1">
    <location>
        <begin position="152"/>
        <end position="163"/>
    </location>
</feature>
<feature type="region of interest" description="Disordered" evidence="1">
    <location>
        <begin position="152"/>
        <end position="173"/>
    </location>
</feature>
<comment type="caution">
    <text evidence="2">The sequence shown here is derived from an EMBL/GenBank/DDBJ whole genome shotgun (WGS) entry which is preliminary data.</text>
</comment>
<sequence length="289" mass="32630">MPNEHKISVQGRYTSYRNSEKKDETALMIQYTVPFRLPVGRKKNIGVVKGYVYDEETKESMPDVIIRANGATAVTDSDGNFTFPSLKPGTYYLNIDRARIGLNRITTQKNPIEVTVESGKEIRVEIGITQPAILSGQIMLYQFENNHSNDSWAEKGGNNTTNHYVVGDGDNNNGSLNNGETKLVKAYGLANILLELTNGSEIKRCVADKKGYFRFEELRPGKWTLKVYNANLPDYHYLEEDTFAIELKPGDGKEILLKALPKKRFIRIMEQGGILSEEEKEKQNHGYQG</sequence>
<dbReference type="InterPro" id="IPR013784">
    <property type="entry name" value="Carb-bd-like_fold"/>
</dbReference>
<dbReference type="Gene3D" id="2.60.40.1120">
    <property type="entry name" value="Carboxypeptidase-like, regulatory domain"/>
    <property type="match status" value="1"/>
</dbReference>
<dbReference type="GO" id="GO:0030246">
    <property type="term" value="F:carbohydrate binding"/>
    <property type="evidence" value="ECO:0007669"/>
    <property type="project" value="InterPro"/>
</dbReference>
<reference evidence="2" key="1">
    <citation type="journal article" date="2014" name="Front. Microbiol.">
        <title>High frequency of phylogenetically diverse reductive dehalogenase-homologous genes in deep subseafloor sedimentary metagenomes.</title>
        <authorList>
            <person name="Kawai M."/>
            <person name="Futagami T."/>
            <person name="Toyoda A."/>
            <person name="Takaki Y."/>
            <person name="Nishi S."/>
            <person name="Hori S."/>
            <person name="Arai W."/>
            <person name="Tsubouchi T."/>
            <person name="Morono Y."/>
            <person name="Uchiyama I."/>
            <person name="Ito T."/>
            <person name="Fujiyama A."/>
            <person name="Inagaki F."/>
            <person name="Takami H."/>
        </authorList>
    </citation>
    <scope>NUCLEOTIDE SEQUENCE</scope>
    <source>
        <strain evidence="2">Expedition CK06-06</strain>
    </source>
</reference>
<dbReference type="SUPFAM" id="SSF117074">
    <property type="entry name" value="Hypothetical protein PA1324"/>
    <property type="match status" value="1"/>
</dbReference>
<dbReference type="SUPFAM" id="SSF49452">
    <property type="entry name" value="Starch-binding domain-like"/>
    <property type="match status" value="1"/>
</dbReference>
<evidence type="ECO:0000256" key="1">
    <source>
        <dbReference type="SAM" id="MobiDB-lite"/>
    </source>
</evidence>
<proteinExistence type="predicted"/>
<dbReference type="EMBL" id="BARU01000762">
    <property type="protein sequence ID" value="GAH24631.1"/>
    <property type="molecule type" value="Genomic_DNA"/>
</dbReference>
<evidence type="ECO:0008006" key="3">
    <source>
        <dbReference type="Google" id="ProtNLM"/>
    </source>
</evidence>
<organism evidence="2">
    <name type="scientific">marine sediment metagenome</name>
    <dbReference type="NCBI Taxonomy" id="412755"/>
    <lineage>
        <taxon>unclassified sequences</taxon>
        <taxon>metagenomes</taxon>
        <taxon>ecological metagenomes</taxon>
    </lineage>
</organism>
<dbReference type="AlphaFoldDB" id="X1DUC1"/>